<evidence type="ECO:0000256" key="3">
    <source>
        <dbReference type="ARBA" id="ARBA00022691"/>
    </source>
</evidence>
<accession>A0A2U2BVV8</accession>
<reference evidence="9" key="1">
    <citation type="submission" date="2018-05" db="EMBL/GenBank/DDBJ databases">
        <authorList>
            <person name="Liu B.-T."/>
        </authorList>
    </citation>
    <scope>NUCLEOTIDE SEQUENCE [LARGE SCALE GENOMIC DNA]</scope>
    <source>
        <strain evidence="9">WD6-1</strain>
    </source>
</reference>
<dbReference type="InterPro" id="IPR001678">
    <property type="entry name" value="MeTrfase_RsmB-F_NOP2_dom"/>
</dbReference>
<dbReference type="PANTHER" id="PTHR22807:SF30">
    <property type="entry name" value="28S RRNA (CYTOSINE(4447)-C(5))-METHYLTRANSFERASE-RELATED"/>
    <property type="match status" value="1"/>
</dbReference>
<name>A0A2U2BVV8_9PROT</name>
<feature type="binding site" evidence="5">
    <location>
        <position position="203"/>
    </location>
    <ligand>
        <name>S-adenosyl-L-methionine</name>
        <dbReference type="ChEBI" id="CHEBI:59789"/>
    </ligand>
</feature>
<feature type="binding site" evidence="5">
    <location>
        <position position="158"/>
    </location>
    <ligand>
        <name>S-adenosyl-L-methionine</name>
        <dbReference type="ChEBI" id="CHEBI:59789"/>
    </ligand>
</feature>
<dbReference type="Gene3D" id="3.40.50.150">
    <property type="entry name" value="Vaccinia Virus protein VP39"/>
    <property type="match status" value="1"/>
</dbReference>
<protein>
    <recommendedName>
        <fullName evidence="7">SAM-dependent MTase RsmB/NOP-type domain-containing protein</fullName>
    </recommendedName>
</protein>
<feature type="active site" description="Nucleophile" evidence="5">
    <location>
        <position position="257"/>
    </location>
</feature>
<dbReference type="GO" id="GO:0001510">
    <property type="term" value="P:RNA methylation"/>
    <property type="evidence" value="ECO:0007669"/>
    <property type="project" value="InterPro"/>
</dbReference>
<comment type="caution">
    <text evidence="8">The sequence shown here is derived from an EMBL/GenBank/DDBJ whole genome shotgun (WGS) entry which is preliminary data.</text>
</comment>
<feature type="binding site" evidence="5">
    <location>
        <begin position="134"/>
        <end position="140"/>
    </location>
    <ligand>
        <name>S-adenosyl-L-methionine</name>
        <dbReference type="ChEBI" id="CHEBI:59789"/>
    </ligand>
</feature>
<dbReference type="AlphaFoldDB" id="A0A2U2BVV8"/>
<evidence type="ECO:0000313" key="9">
    <source>
        <dbReference type="Proteomes" id="UP000245168"/>
    </source>
</evidence>
<evidence type="ECO:0000256" key="6">
    <source>
        <dbReference type="SAM" id="MobiDB-lite"/>
    </source>
</evidence>
<dbReference type="EMBL" id="QEXV01000001">
    <property type="protein sequence ID" value="PWE18127.1"/>
    <property type="molecule type" value="Genomic_DNA"/>
</dbReference>
<feature type="compositionally biased region" description="Basic residues" evidence="6">
    <location>
        <begin position="1"/>
        <end position="14"/>
    </location>
</feature>
<dbReference type="InterPro" id="IPR029063">
    <property type="entry name" value="SAM-dependent_MTases_sf"/>
</dbReference>
<organism evidence="8 9">
    <name type="scientific">Marinicauda salina</name>
    <dbReference type="NCBI Taxonomy" id="2135793"/>
    <lineage>
        <taxon>Bacteria</taxon>
        <taxon>Pseudomonadati</taxon>
        <taxon>Pseudomonadota</taxon>
        <taxon>Alphaproteobacteria</taxon>
        <taxon>Maricaulales</taxon>
        <taxon>Maricaulaceae</taxon>
        <taxon>Marinicauda</taxon>
    </lineage>
</organism>
<keyword evidence="3 5" id="KW-0949">S-adenosyl-L-methionine</keyword>
<dbReference type="PANTHER" id="PTHR22807">
    <property type="entry name" value="NOP2 YEAST -RELATED NOL1/NOP2/FMU SUN DOMAIN-CONTAINING"/>
    <property type="match status" value="1"/>
</dbReference>
<sequence>MVRGMAKKRSKRTGGRPGGGRDPRAVFIDRVANIFDVPPAEAEALASTPLKQSIRVNTLSTRPRADIEADLAALGVERAPIAWAPDCFHLHSPKALVSESALFANGDVYIQNAASFIPPLALDARPGQRILDLCAAPGGKSAHIAAITNNTARLWLNDGIPARIAKLEEVIGLLGVNAETITTHPAQYADKFIEAAFDRILIDAQCTGEGMVDLSRAGALRYWSLERIRKYSRLQQRMLMSAWKLLKPGGLLVYSTCTFAPEENEAPVSHLVKHRDDADLEPIPLDVPGETPGRTNWEGANYEPALTHAMRIRPSEFLEGFFTARIRKAAD</sequence>
<evidence type="ECO:0000256" key="2">
    <source>
        <dbReference type="ARBA" id="ARBA00022679"/>
    </source>
</evidence>
<keyword evidence="2 5" id="KW-0808">Transferase</keyword>
<keyword evidence="1 5" id="KW-0489">Methyltransferase</keyword>
<feature type="region of interest" description="Disordered" evidence="6">
    <location>
        <begin position="1"/>
        <end position="24"/>
    </location>
</feature>
<feature type="domain" description="SAM-dependent MTase RsmB/NOP-type" evidence="7">
    <location>
        <begin position="42"/>
        <end position="329"/>
    </location>
</feature>
<dbReference type="Gene3D" id="3.30.70.1170">
    <property type="entry name" value="Sun protein, domain 3"/>
    <property type="match status" value="1"/>
</dbReference>
<dbReference type="GO" id="GO:0008173">
    <property type="term" value="F:RNA methyltransferase activity"/>
    <property type="evidence" value="ECO:0007669"/>
    <property type="project" value="InterPro"/>
</dbReference>
<dbReference type="GO" id="GO:0003723">
    <property type="term" value="F:RNA binding"/>
    <property type="evidence" value="ECO:0007669"/>
    <property type="project" value="UniProtKB-UniRule"/>
</dbReference>
<evidence type="ECO:0000313" key="8">
    <source>
        <dbReference type="EMBL" id="PWE18127.1"/>
    </source>
</evidence>
<comment type="similarity">
    <text evidence="5">Belongs to the class I-like SAM-binding methyltransferase superfamily. RsmB/NOP family.</text>
</comment>
<gene>
    <name evidence="8" type="ORF">DDZ18_00480</name>
</gene>
<dbReference type="SUPFAM" id="SSF53335">
    <property type="entry name" value="S-adenosyl-L-methionine-dependent methyltransferases"/>
    <property type="match status" value="1"/>
</dbReference>
<dbReference type="CDD" id="cd02440">
    <property type="entry name" value="AdoMet_MTases"/>
    <property type="match status" value="1"/>
</dbReference>
<dbReference type="Pfam" id="PF01189">
    <property type="entry name" value="Methyltr_RsmB-F"/>
    <property type="match status" value="1"/>
</dbReference>
<dbReference type="PRINTS" id="PR02008">
    <property type="entry name" value="RCMTFAMILY"/>
</dbReference>
<evidence type="ECO:0000256" key="5">
    <source>
        <dbReference type="PROSITE-ProRule" id="PRU01023"/>
    </source>
</evidence>
<keyword evidence="9" id="KW-1185">Reference proteome</keyword>
<dbReference type="Proteomes" id="UP000245168">
    <property type="component" value="Unassembled WGS sequence"/>
</dbReference>
<dbReference type="InterPro" id="IPR023267">
    <property type="entry name" value="RCMT"/>
</dbReference>
<dbReference type="InterPro" id="IPR049560">
    <property type="entry name" value="MeTrfase_RsmB-F_NOP2_cat"/>
</dbReference>
<evidence type="ECO:0000256" key="1">
    <source>
        <dbReference type="ARBA" id="ARBA00022603"/>
    </source>
</evidence>
<comment type="caution">
    <text evidence="5">Lacks conserved residue(s) required for the propagation of feature annotation.</text>
</comment>
<dbReference type="PROSITE" id="PS51686">
    <property type="entry name" value="SAM_MT_RSMB_NOP"/>
    <property type="match status" value="1"/>
</dbReference>
<evidence type="ECO:0000256" key="4">
    <source>
        <dbReference type="ARBA" id="ARBA00022884"/>
    </source>
</evidence>
<keyword evidence="4 5" id="KW-0694">RNA-binding</keyword>
<proteinExistence type="inferred from homology"/>
<evidence type="ECO:0000259" key="7">
    <source>
        <dbReference type="PROSITE" id="PS51686"/>
    </source>
</evidence>